<dbReference type="Gene3D" id="3.10.110.10">
    <property type="entry name" value="Ubiquitin Conjugating Enzyme"/>
    <property type="match status" value="1"/>
</dbReference>
<reference evidence="11" key="1">
    <citation type="submission" date="2017-02" db="UniProtKB">
        <authorList>
            <consortium name="WormBaseParasite"/>
        </authorList>
    </citation>
    <scope>IDENTIFICATION</scope>
</reference>
<dbReference type="SUPFAM" id="SSF140111">
    <property type="entry name" value="Endosomal sorting complex assembly domain"/>
    <property type="match status" value="1"/>
</dbReference>
<proteinExistence type="inferred from homology"/>
<keyword evidence="6" id="KW-0175">Coiled coil</keyword>
<dbReference type="InterPro" id="IPR052070">
    <property type="entry name" value="ESCRT-I_UEV_domain"/>
</dbReference>
<dbReference type="SUPFAM" id="SSF54495">
    <property type="entry name" value="UBC-like"/>
    <property type="match status" value="1"/>
</dbReference>
<dbReference type="GO" id="GO:0015031">
    <property type="term" value="P:protein transport"/>
    <property type="evidence" value="ECO:0007669"/>
    <property type="project" value="UniProtKB-UniRule"/>
</dbReference>
<evidence type="ECO:0000256" key="6">
    <source>
        <dbReference type="ARBA" id="ARBA00023054"/>
    </source>
</evidence>
<evidence type="ECO:0000256" key="2">
    <source>
        <dbReference type="ARBA" id="ARBA00009594"/>
    </source>
</evidence>
<dbReference type="InterPro" id="IPR037202">
    <property type="entry name" value="ESCRT_assembly_dom"/>
</dbReference>
<dbReference type="InterPro" id="IPR017916">
    <property type="entry name" value="SB_dom"/>
</dbReference>
<evidence type="ECO:0000256" key="3">
    <source>
        <dbReference type="ARBA" id="ARBA00022448"/>
    </source>
</evidence>
<keyword evidence="5 7" id="KW-0653">Protein transport</keyword>
<sequence>MPTLEANVGFLLARVNAKYPKAAKKDILSALSKFNDLHPSVKNFSPIEGKCKKLTFRLKGTISIVYKGNAYNIPLTIFLLNTHPYYAPECFVCPTKNMILNQSEIVDRNGRIRLPYLTNWRHPEYDLSGLLQVCTTFAEIISLRQTYNELKKGIKILKSMLQQLDAEEKQIMEIIAVYKAKRSELKALMDSKEIENLDIDTVIDAPTPLHRQLLRCHAFDISINDTIFVLDEALRCGRITTNVYFKQIRNLSSKQFLARVTVLKCRRKANLPV</sequence>
<dbReference type="PROSITE" id="PS51312">
    <property type="entry name" value="SB"/>
    <property type="match status" value="1"/>
</dbReference>
<evidence type="ECO:0000313" key="10">
    <source>
        <dbReference type="Proteomes" id="UP000036681"/>
    </source>
</evidence>
<evidence type="ECO:0000256" key="5">
    <source>
        <dbReference type="ARBA" id="ARBA00022927"/>
    </source>
</evidence>
<feature type="domain" description="UEV" evidence="9">
    <location>
        <begin position="4"/>
        <end position="147"/>
    </location>
</feature>
<keyword evidence="10" id="KW-1185">Reference proteome</keyword>
<dbReference type="Pfam" id="PF05743">
    <property type="entry name" value="UEV"/>
    <property type="match status" value="1"/>
</dbReference>
<evidence type="ECO:0000256" key="7">
    <source>
        <dbReference type="PROSITE-ProRule" id="PRU00644"/>
    </source>
</evidence>
<feature type="domain" description="SB" evidence="8">
    <location>
        <begin position="207"/>
        <end position="273"/>
    </location>
</feature>
<comment type="subcellular location">
    <subcellularLocation>
        <location evidence="1">Endosome</location>
    </subcellularLocation>
</comment>
<dbReference type="WBParaSite" id="ALUE_0002147401-mRNA-1">
    <property type="protein sequence ID" value="ALUE_0002147401-mRNA-1"/>
    <property type="gene ID" value="ALUE_0002147401"/>
</dbReference>
<comment type="similarity">
    <text evidence="2">Belongs to the ubiquitin-conjugating enzyme family. UEV subfamily.</text>
</comment>
<keyword evidence="4" id="KW-0967">Endosome</keyword>
<name>A0A0M3IRU6_ASCLU</name>
<organism evidence="10 11">
    <name type="scientific">Ascaris lumbricoides</name>
    <name type="common">Giant roundworm</name>
    <dbReference type="NCBI Taxonomy" id="6252"/>
    <lineage>
        <taxon>Eukaryota</taxon>
        <taxon>Metazoa</taxon>
        <taxon>Ecdysozoa</taxon>
        <taxon>Nematoda</taxon>
        <taxon>Chromadorea</taxon>
        <taxon>Rhabditida</taxon>
        <taxon>Spirurina</taxon>
        <taxon>Ascaridomorpha</taxon>
        <taxon>Ascaridoidea</taxon>
        <taxon>Ascarididae</taxon>
        <taxon>Ascaris</taxon>
    </lineage>
</organism>
<dbReference type="GO" id="GO:0043130">
    <property type="term" value="F:ubiquitin binding"/>
    <property type="evidence" value="ECO:0007669"/>
    <property type="project" value="TreeGrafter"/>
</dbReference>
<dbReference type="Pfam" id="PF09454">
    <property type="entry name" value="Vps23_core"/>
    <property type="match status" value="1"/>
</dbReference>
<dbReference type="Gene3D" id="6.10.140.820">
    <property type="match status" value="1"/>
</dbReference>
<dbReference type="Proteomes" id="UP000036681">
    <property type="component" value="Unplaced"/>
</dbReference>
<evidence type="ECO:0000259" key="8">
    <source>
        <dbReference type="PROSITE" id="PS51312"/>
    </source>
</evidence>
<evidence type="ECO:0000259" key="9">
    <source>
        <dbReference type="PROSITE" id="PS51322"/>
    </source>
</evidence>
<protein>
    <submittedName>
        <fullName evidence="11">UEV domain-containing protein</fullName>
    </submittedName>
</protein>
<dbReference type="PANTHER" id="PTHR23306:SF3">
    <property type="entry name" value="TUMOR SUPPRESSOR PROTEIN 101"/>
    <property type="match status" value="1"/>
</dbReference>
<dbReference type="GO" id="GO:0008333">
    <property type="term" value="P:endosome to lysosome transport"/>
    <property type="evidence" value="ECO:0007669"/>
    <property type="project" value="TreeGrafter"/>
</dbReference>
<accession>A0A0M3IRU6</accession>
<dbReference type="InterPro" id="IPR008883">
    <property type="entry name" value="UEV_N"/>
</dbReference>
<keyword evidence="3 7" id="KW-0813">Transport</keyword>
<dbReference type="GO" id="GO:0000813">
    <property type="term" value="C:ESCRT I complex"/>
    <property type="evidence" value="ECO:0007669"/>
    <property type="project" value="TreeGrafter"/>
</dbReference>
<dbReference type="InterPro" id="IPR016135">
    <property type="entry name" value="UBQ-conjugating_enzyme/RWD"/>
</dbReference>
<evidence type="ECO:0000256" key="1">
    <source>
        <dbReference type="ARBA" id="ARBA00004177"/>
    </source>
</evidence>
<evidence type="ECO:0000313" key="11">
    <source>
        <dbReference type="WBParaSite" id="ALUE_0002147401-mRNA-1"/>
    </source>
</evidence>
<dbReference type="CDD" id="cd11685">
    <property type="entry name" value="UEV_TSG101-like"/>
    <property type="match status" value="1"/>
</dbReference>
<dbReference type="PROSITE" id="PS51322">
    <property type="entry name" value="UEV"/>
    <property type="match status" value="1"/>
</dbReference>
<evidence type="ECO:0000256" key="4">
    <source>
        <dbReference type="ARBA" id="ARBA00022753"/>
    </source>
</evidence>
<dbReference type="PANTHER" id="PTHR23306">
    <property type="entry name" value="TUMOR SUSCEPTIBILITY GENE 101 PROTEIN-RELATED"/>
    <property type="match status" value="1"/>
</dbReference>
<dbReference type="AlphaFoldDB" id="A0A0M3IRU6"/>